<protein>
    <submittedName>
        <fullName evidence="1">Uncharacterized protein</fullName>
    </submittedName>
</protein>
<dbReference type="Proteomes" id="UP000028582">
    <property type="component" value="Unassembled WGS sequence"/>
</dbReference>
<organism evidence="1 2">
    <name type="scientific">Phytophthora nicotianae P1976</name>
    <dbReference type="NCBI Taxonomy" id="1317066"/>
    <lineage>
        <taxon>Eukaryota</taxon>
        <taxon>Sar</taxon>
        <taxon>Stramenopiles</taxon>
        <taxon>Oomycota</taxon>
        <taxon>Peronosporomycetes</taxon>
        <taxon>Peronosporales</taxon>
        <taxon>Peronosporaceae</taxon>
        <taxon>Phytophthora</taxon>
    </lineage>
</organism>
<evidence type="ECO:0000313" key="2">
    <source>
        <dbReference type="Proteomes" id="UP000028582"/>
    </source>
</evidence>
<proteinExistence type="predicted"/>
<sequence length="33" mass="3890">MFSVVLYGRLALSSWPRQWCFVGLSRVISCRDR</sequence>
<gene>
    <name evidence="1" type="ORF">F444_23168</name>
</gene>
<evidence type="ECO:0000313" key="1">
    <source>
        <dbReference type="EMBL" id="ETO58458.1"/>
    </source>
</evidence>
<dbReference type="EMBL" id="ANJA01005192">
    <property type="protein sequence ID" value="ETO58458.1"/>
    <property type="molecule type" value="Genomic_DNA"/>
</dbReference>
<comment type="caution">
    <text evidence="1">The sequence shown here is derived from an EMBL/GenBank/DDBJ whole genome shotgun (WGS) entry which is preliminary data.</text>
</comment>
<name>A0A080YVP7_PHYNI</name>
<reference evidence="1 2" key="1">
    <citation type="submission" date="2013-11" db="EMBL/GenBank/DDBJ databases">
        <title>The Genome Sequence of Phytophthora parasitica P1976.</title>
        <authorList>
            <consortium name="The Broad Institute Genomics Platform"/>
            <person name="Russ C."/>
            <person name="Tyler B."/>
            <person name="Panabieres F."/>
            <person name="Shan W."/>
            <person name="Tripathy S."/>
            <person name="Grunwald N."/>
            <person name="Machado M."/>
            <person name="Johnson C.S."/>
            <person name="Walker B."/>
            <person name="Young S."/>
            <person name="Zeng Q."/>
            <person name="Gargeya S."/>
            <person name="Fitzgerald M."/>
            <person name="Haas B."/>
            <person name="Abouelleil A."/>
            <person name="Allen A.W."/>
            <person name="Alvarado L."/>
            <person name="Arachchi H.M."/>
            <person name="Berlin A.M."/>
            <person name="Chapman S.B."/>
            <person name="Gainer-Dewar J."/>
            <person name="Goldberg J."/>
            <person name="Griggs A."/>
            <person name="Gujja S."/>
            <person name="Hansen M."/>
            <person name="Howarth C."/>
            <person name="Imamovic A."/>
            <person name="Ireland A."/>
            <person name="Larimer J."/>
            <person name="McCowan C."/>
            <person name="Murphy C."/>
            <person name="Pearson M."/>
            <person name="Poon T.W."/>
            <person name="Priest M."/>
            <person name="Roberts A."/>
            <person name="Saif S."/>
            <person name="Shea T."/>
            <person name="Sisk P."/>
            <person name="Sykes S."/>
            <person name="Wortman J."/>
            <person name="Nusbaum C."/>
            <person name="Birren B."/>
        </authorList>
    </citation>
    <scope>NUCLEOTIDE SEQUENCE [LARGE SCALE GENOMIC DNA]</scope>
    <source>
        <strain evidence="1 2">P1976</strain>
    </source>
</reference>
<dbReference type="AlphaFoldDB" id="A0A080YVP7"/>
<accession>A0A080YVP7</accession>